<keyword evidence="9 13" id="KW-0472">Membrane</keyword>
<dbReference type="PRINTS" id="PR00701">
    <property type="entry name" value="60KDINNERMP"/>
</dbReference>
<dbReference type="OrthoDB" id="9780552at2"/>
<comment type="subunit">
    <text evidence="13">Interacts with the Sec translocase complex via SecD. Specifically interacts with transmembrane segments of nascent integral membrane proteins during membrane integration.</text>
</comment>
<feature type="transmembrane region" description="Helical" evidence="13">
    <location>
        <begin position="373"/>
        <end position="392"/>
    </location>
</feature>
<feature type="region of interest" description="Disordered" evidence="14">
    <location>
        <begin position="575"/>
        <end position="607"/>
    </location>
</feature>
<dbReference type="PANTHER" id="PTHR12428">
    <property type="entry name" value="OXA1"/>
    <property type="match status" value="1"/>
</dbReference>
<comment type="subcellular location">
    <subcellularLocation>
        <location evidence="1">Cell inner membrane</location>
        <topology evidence="1">Multi-pass membrane protein</topology>
    </subcellularLocation>
    <subcellularLocation>
        <location evidence="13">Cell membrane</location>
        <topology evidence="13">Multi-pass membrane protein</topology>
    </subcellularLocation>
</comment>
<keyword evidence="10 13" id="KW-0143">Chaperone</keyword>
<evidence type="ECO:0000256" key="7">
    <source>
        <dbReference type="ARBA" id="ARBA00022927"/>
    </source>
</evidence>
<dbReference type="InterPro" id="IPR047196">
    <property type="entry name" value="YidC_ALB_C"/>
</dbReference>
<dbReference type="GO" id="GO:0005886">
    <property type="term" value="C:plasma membrane"/>
    <property type="evidence" value="ECO:0007669"/>
    <property type="project" value="UniProtKB-SubCell"/>
</dbReference>
<dbReference type="InterPro" id="IPR028053">
    <property type="entry name" value="Membr_insert_YidC_N"/>
</dbReference>
<gene>
    <name evidence="13" type="primary">yidC</name>
    <name evidence="17" type="ORF">SAMN04488087_0773</name>
</gene>
<comment type="similarity">
    <text evidence="2 13">Belongs to the OXA1/ALB3/YidC family. Type 1 subfamily.</text>
</comment>
<feature type="transmembrane region" description="Helical" evidence="13">
    <location>
        <begin position="495"/>
        <end position="514"/>
    </location>
</feature>
<dbReference type="CDD" id="cd20070">
    <property type="entry name" value="5TM_YidC_Alb3"/>
    <property type="match status" value="1"/>
</dbReference>
<dbReference type="NCBIfam" id="TIGR03593">
    <property type="entry name" value="yidC_nterm"/>
    <property type="match status" value="1"/>
</dbReference>
<evidence type="ECO:0000313" key="18">
    <source>
        <dbReference type="Proteomes" id="UP000185812"/>
    </source>
</evidence>
<keyword evidence="4 13" id="KW-0813">Transport</keyword>
<proteinExistence type="inferred from homology"/>
<dbReference type="Proteomes" id="UP000185812">
    <property type="component" value="Unassembled WGS sequence"/>
</dbReference>
<dbReference type="InterPro" id="IPR028055">
    <property type="entry name" value="YidC/Oxa/ALB_C"/>
</dbReference>
<accession>A0A1M6RB04</accession>
<dbReference type="AlphaFoldDB" id="A0A1M6RB04"/>
<dbReference type="GO" id="GO:0015031">
    <property type="term" value="P:protein transport"/>
    <property type="evidence" value="ECO:0007669"/>
    <property type="project" value="UniProtKB-KW"/>
</dbReference>
<evidence type="ECO:0000256" key="3">
    <source>
        <dbReference type="ARBA" id="ARBA00015325"/>
    </source>
</evidence>
<keyword evidence="18" id="KW-1185">Reference proteome</keyword>
<keyword evidence="7 13" id="KW-0653">Protein transport</keyword>
<evidence type="ECO:0000256" key="10">
    <source>
        <dbReference type="ARBA" id="ARBA00023186"/>
    </source>
</evidence>
<reference evidence="18" key="1">
    <citation type="submission" date="2016-11" db="EMBL/GenBank/DDBJ databases">
        <authorList>
            <person name="Varghese N."/>
            <person name="Submissions S."/>
        </authorList>
    </citation>
    <scope>NUCLEOTIDE SEQUENCE [LARGE SCALE GENOMIC DNA]</scope>
    <source>
        <strain evidence="18">DSM 22212</strain>
    </source>
</reference>
<dbReference type="EMBL" id="FRAU01000002">
    <property type="protein sequence ID" value="SHK29665.1"/>
    <property type="molecule type" value="Genomic_DNA"/>
</dbReference>
<evidence type="ECO:0000256" key="12">
    <source>
        <dbReference type="ARBA" id="ARBA00033342"/>
    </source>
</evidence>
<feature type="transmembrane region" description="Helical" evidence="13">
    <location>
        <begin position="5"/>
        <end position="24"/>
    </location>
</feature>
<evidence type="ECO:0000259" key="15">
    <source>
        <dbReference type="Pfam" id="PF02096"/>
    </source>
</evidence>
<evidence type="ECO:0000259" key="16">
    <source>
        <dbReference type="Pfam" id="PF14849"/>
    </source>
</evidence>
<evidence type="ECO:0000256" key="9">
    <source>
        <dbReference type="ARBA" id="ARBA00023136"/>
    </source>
</evidence>
<dbReference type="GO" id="GO:0032977">
    <property type="term" value="F:membrane insertase activity"/>
    <property type="evidence" value="ECO:0007669"/>
    <property type="project" value="InterPro"/>
</dbReference>
<organism evidence="17 18">
    <name type="scientific">Rhodothermus profundi</name>
    <dbReference type="NCBI Taxonomy" id="633813"/>
    <lineage>
        <taxon>Bacteria</taxon>
        <taxon>Pseudomonadati</taxon>
        <taxon>Rhodothermota</taxon>
        <taxon>Rhodothermia</taxon>
        <taxon>Rhodothermales</taxon>
        <taxon>Rhodothermaceae</taxon>
        <taxon>Rhodothermus</taxon>
    </lineage>
</organism>
<evidence type="ECO:0000256" key="14">
    <source>
        <dbReference type="SAM" id="MobiDB-lite"/>
    </source>
</evidence>
<dbReference type="InterPro" id="IPR019998">
    <property type="entry name" value="Membr_insert_YidC"/>
</dbReference>
<dbReference type="CDD" id="cd19961">
    <property type="entry name" value="EcYidC-like_peri"/>
    <property type="match status" value="1"/>
</dbReference>
<feature type="compositionally biased region" description="Basic and acidic residues" evidence="14">
    <location>
        <begin position="575"/>
        <end position="585"/>
    </location>
</feature>
<feature type="transmembrane region" description="Helical" evidence="13">
    <location>
        <begin position="526"/>
        <end position="542"/>
    </location>
</feature>
<dbReference type="RefSeq" id="WP_072714651.1">
    <property type="nucleotide sequence ID" value="NZ_FRAU01000002.1"/>
</dbReference>
<feature type="compositionally biased region" description="Basic residues" evidence="14">
    <location>
        <begin position="589"/>
        <end position="607"/>
    </location>
</feature>
<evidence type="ECO:0000256" key="11">
    <source>
        <dbReference type="ARBA" id="ARBA00033245"/>
    </source>
</evidence>
<dbReference type="GO" id="GO:0051205">
    <property type="term" value="P:protein insertion into membrane"/>
    <property type="evidence" value="ECO:0007669"/>
    <property type="project" value="TreeGrafter"/>
</dbReference>
<feature type="domain" description="Membrane insertase YidC N-terminal" evidence="16">
    <location>
        <begin position="82"/>
        <end position="356"/>
    </location>
</feature>
<dbReference type="InterPro" id="IPR001708">
    <property type="entry name" value="YidC/ALB3/OXA1/COX18"/>
</dbReference>
<protein>
    <recommendedName>
        <fullName evidence="3 13">Membrane protein insertase YidC</fullName>
    </recommendedName>
    <alternativeName>
        <fullName evidence="12 13">Foldase YidC</fullName>
    </alternativeName>
    <alternativeName>
        <fullName evidence="11 13">Membrane integrase YidC</fullName>
    </alternativeName>
    <alternativeName>
        <fullName evidence="13">Membrane protein YidC</fullName>
    </alternativeName>
</protein>
<evidence type="ECO:0000256" key="13">
    <source>
        <dbReference type="HAMAP-Rule" id="MF_01810"/>
    </source>
</evidence>
<evidence type="ECO:0000256" key="2">
    <source>
        <dbReference type="ARBA" id="ARBA00010527"/>
    </source>
</evidence>
<evidence type="ECO:0000256" key="6">
    <source>
        <dbReference type="ARBA" id="ARBA00022692"/>
    </source>
</evidence>
<keyword evidence="6 13" id="KW-0812">Transmembrane</keyword>
<dbReference type="HAMAP" id="MF_01810">
    <property type="entry name" value="YidC_type1"/>
    <property type="match status" value="1"/>
</dbReference>
<evidence type="ECO:0000256" key="4">
    <source>
        <dbReference type="ARBA" id="ARBA00022448"/>
    </source>
</evidence>
<keyword evidence="8 13" id="KW-1133">Transmembrane helix</keyword>
<sequence>MDRNVVIATILTALIMFVWLWWLAPPPPPPTTAALDTLQEEAGPQEVLAGEDASPATQEPLLAGPLHDTLFAAAQNGQARIITIETNLYEAQLSTKGATLTSLRLKKYRQYDFETPVQLIDTTKPGALSLVFTTPANHLVDTRALYFQTNVAADTLRVTESPVEVAFEVPVGAGRIRQVYTFAPDDYEVKLRVEQVGAATFSTIEGYELVWNGGVPFAERDRDDEARHSGAFARSGGELEKITLDRHRTEEKRLAGQVDWVAVKNKFFTAVIIPSGETRGAELVGERLGDPEEPFYWEDYAARLLMPRPEDGQVDEFRLYLGPMEYFRLARYDLGLYDMVDYGWDAFEWMTRPLAKFVFIPLFTLLGRLLGNYGLAIILFALLVKIALYPLTRASFRNMARMRELQPELEAIREKYADNPQKQQEAMMKLYREKKINPLGGCLPMLLQWPVLIALWQYFQQSLIVRQQAFLWAQDLSAPDPILHLPFKIPLYGDFVAGFTLLMGLSMIIQMRIQSASAPSNPQTKILTYIFPIFIFAIFNRLSSALNLYYLCYNIFSAIQQFFINRALEKEKARAAVDGQGDRRAAQKVTRKATKKQGHKKKVRSRR</sequence>
<keyword evidence="5 13" id="KW-1003">Cell membrane</keyword>
<name>A0A1M6RB04_9BACT</name>
<dbReference type="Gene3D" id="2.70.98.90">
    <property type="match status" value="1"/>
</dbReference>
<evidence type="ECO:0000256" key="5">
    <source>
        <dbReference type="ARBA" id="ARBA00022475"/>
    </source>
</evidence>
<dbReference type="NCBIfam" id="TIGR03592">
    <property type="entry name" value="yidC_oxa1_cterm"/>
    <property type="match status" value="1"/>
</dbReference>
<dbReference type="PANTHER" id="PTHR12428:SF65">
    <property type="entry name" value="CYTOCHROME C OXIDASE ASSEMBLY PROTEIN COX18, MITOCHONDRIAL"/>
    <property type="match status" value="1"/>
</dbReference>
<feature type="domain" description="Membrane insertase YidC/Oxa/ALB C-terminal" evidence="15">
    <location>
        <begin position="373"/>
        <end position="566"/>
    </location>
</feature>
<dbReference type="STRING" id="633813.SAMN04488087_0773"/>
<dbReference type="InterPro" id="IPR038221">
    <property type="entry name" value="YidC_periplasmic_sf"/>
</dbReference>
<evidence type="ECO:0000313" key="17">
    <source>
        <dbReference type="EMBL" id="SHK29665.1"/>
    </source>
</evidence>
<comment type="function">
    <text evidence="13">Required for the insertion and/or proper folding and/or complex formation of integral membrane proteins into the membrane. Involved in integration of membrane proteins that insert both dependently and independently of the Sec translocase complex, as well as at least some lipoproteins. Aids folding of multispanning membrane proteins.</text>
</comment>
<evidence type="ECO:0000256" key="1">
    <source>
        <dbReference type="ARBA" id="ARBA00004429"/>
    </source>
</evidence>
<dbReference type="Pfam" id="PF14849">
    <property type="entry name" value="YidC_periplas"/>
    <property type="match status" value="1"/>
</dbReference>
<dbReference type="Pfam" id="PF02096">
    <property type="entry name" value="60KD_IMP"/>
    <property type="match status" value="1"/>
</dbReference>
<evidence type="ECO:0000256" key="8">
    <source>
        <dbReference type="ARBA" id="ARBA00022989"/>
    </source>
</evidence>